<dbReference type="InterPro" id="IPR026893">
    <property type="entry name" value="Tyr/Ser_Pase_IphP-type"/>
</dbReference>
<keyword evidence="2" id="KW-1185">Reference proteome</keyword>
<dbReference type="Pfam" id="PF13350">
    <property type="entry name" value="Y_phosphatase3"/>
    <property type="match status" value="1"/>
</dbReference>
<evidence type="ECO:0000313" key="1">
    <source>
        <dbReference type="EMBL" id="BDE95163.1"/>
    </source>
</evidence>
<accession>A0ABN6MAW3</accession>
<dbReference type="SUPFAM" id="SSF52799">
    <property type="entry name" value="(Phosphotyrosine protein) phosphatases II"/>
    <property type="match status" value="1"/>
</dbReference>
<dbReference type="Proteomes" id="UP001320544">
    <property type="component" value="Chromosome"/>
</dbReference>
<gene>
    <name evidence="1" type="ORF">CE91St30_04960</name>
</gene>
<dbReference type="Gene3D" id="3.90.190.10">
    <property type="entry name" value="Protein tyrosine phosphatase superfamily"/>
    <property type="match status" value="1"/>
</dbReference>
<dbReference type="RefSeq" id="WP_102379186.1">
    <property type="nucleotide sequence ID" value="NZ_AP025564.1"/>
</dbReference>
<reference evidence="1 2" key="1">
    <citation type="submission" date="2022-01" db="EMBL/GenBank/DDBJ databases">
        <title>Novel bile acid biosynthetic pathways are enriched in the microbiome of centenarians.</title>
        <authorList>
            <person name="Sato Y."/>
            <person name="Atarashi K."/>
            <person name="Plichta R.D."/>
            <person name="Arai Y."/>
            <person name="Sasajima S."/>
            <person name="Kearney M.S."/>
            <person name="Suda W."/>
            <person name="Takeshita K."/>
            <person name="Sasaki T."/>
            <person name="Okamoto S."/>
            <person name="Skelly N.A."/>
            <person name="Okamura Y."/>
            <person name="Vlamakis H."/>
            <person name="Li Y."/>
            <person name="Tanoue T."/>
            <person name="Takei H."/>
            <person name="Nittono H."/>
            <person name="Narushima S."/>
            <person name="Irie J."/>
            <person name="Itoh H."/>
            <person name="Moriya K."/>
            <person name="Sugiura Y."/>
            <person name="Suematsu M."/>
            <person name="Moritoki N."/>
            <person name="Shibata S."/>
            <person name="Littman R.D."/>
            <person name="Fischbach A.M."/>
            <person name="Uwamino Y."/>
            <person name="Inoue T."/>
            <person name="Honda A."/>
            <person name="Hattori M."/>
            <person name="Murai T."/>
            <person name="Xavier J.R."/>
            <person name="Hirose N."/>
            <person name="Honda K."/>
        </authorList>
    </citation>
    <scope>NUCLEOTIDE SEQUENCE [LARGE SCALE GENOMIC DNA]</scope>
    <source>
        <strain evidence="1 2">CE91-St30</strain>
    </source>
</reference>
<organism evidence="1 2">
    <name type="scientific">Raoultibacter timonensis</name>
    <dbReference type="NCBI Taxonomy" id="1907662"/>
    <lineage>
        <taxon>Bacteria</taxon>
        <taxon>Bacillati</taxon>
        <taxon>Actinomycetota</taxon>
        <taxon>Coriobacteriia</taxon>
        <taxon>Eggerthellales</taxon>
        <taxon>Eggerthellaceae</taxon>
        <taxon>Raoultibacter</taxon>
    </lineage>
</organism>
<evidence type="ECO:0000313" key="2">
    <source>
        <dbReference type="Proteomes" id="UP001320544"/>
    </source>
</evidence>
<name>A0ABN6MAW3_9ACTN</name>
<proteinExistence type="predicted"/>
<sequence length="305" mass="33146">MDLIPTMPGIALEEDALPDGAIVDGDGHIELEGLANTRDLGGIKTRDGRSIRPKMLLRSGALSGATEHDAAALIDEYRLAKVLDFRTEEERLKSPDPEDLFDGVKFVDIPILNTQALGITREGGIKGLLKAVKTIEKNPADLMIEIYPSMLLDETSSKGYAQFFDELLENEPPVGADPVAEDEESAQPGSVLWHCSAGKDRAGLAAVLLLHVLGVPYEAILADYLATNKYMETRTQEVLDSLSAYGMAGKLDEGVRVLNSADERFLRAALDAVDERYGSLDEYLCQVLGVTPEKAEALRTKFLEG</sequence>
<dbReference type="EMBL" id="AP025564">
    <property type="protein sequence ID" value="BDE95163.1"/>
    <property type="molecule type" value="Genomic_DNA"/>
</dbReference>
<dbReference type="InterPro" id="IPR029021">
    <property type="entry name" value="Prot-tyrosine_phosphatase-like"/>
</dbReference>
<protein>
    <submittedName>
        <fullName evidence="1">Protein-tyrosine-phosphatase</fullName>
    </submittedName>
</protein>